<accession>A0ABV7QTR5</accession>
<keyword evidence="2" id="KW-1185">Reference proteome</keyword>
<evidence type="ECO:0000313" key="1">
    <source>
        <dbReference type="EMBL" id="MFC3516687.1"/>
    </source>
</evidence>
<protein>
    <submittedName>
        <fullName evidence="1">Uncharacterized protein</fullName>
    </submittedName>
</protein>
<name>A0ABV7QTR5_9PSEU</name>
<dbReference type="EMBL" id="JBHRWI010000069">
    <property type="protein sequence ID" value="MFC3516687.1"/>
    <property type="molecule type" value="Genomic_DNA"/>
</dbReference>
<dbReference type="Proteomes" id="UP001595764">
    <property type="component" value="Unassembled WGS sequence"/>
</dbReference>
<dbReference type="RefSeq" id="WP_377875849.1">
    <property type="nucleotide sequence ID" value="NZ_JBHMAY010000085.1"/>
</dbReference>
<organism evidence="1 2">
    <name type="scientific">Amycolatopsis halotolerans</name>
    <dbReference type="NCBI Taxonomy" id="330083"/>
    <lineage>
        <taxon>Bacteria</taxon>
        <taxon>Bacillati</taxon>
        <taxon>Actinomycetota</taxon>
        <taxon>Actinomycetes</taxon>
        <taxon>Pseudonocardiales</taxon>
        <taxon>Pseudonocardiaceae</taxon>
        <taxon>Amycolatopsis</taxon>
    </lineage>
</organism>
<proteinExistence type="predicted"/>
<evidence type="ECO:0000313" key="2">
    <source>
        <dbReference type="Proteomes" id="UP001595764"/>
    </source>
</evidence>
<comment type="caution">
    <text evidence="1">The sequence shown here is derived from an EMBL/GenBank/DDBJ whole genome shotgun (WGS) entry which is preliminary data.</text>
</comment>
<reference evidence="2" key="1">
    <citation type="journal article" date="2019" name="Int. J. Syst. Evol. Microbiol.">
        <title>The Global Catalogue of Microorganisms (GCM) 10K type strain sequencing project: providing services to taxonomists for standard genome sequencing and annotation.</title>
        <authorList>
            <consortium name="The Broad Institute Genomics Platform"/>
            <consortium name="The Broad Institute Genome Sequencing Center for Infectious Disease"/>
            <person name="Wu L."/>
            <person name="Ma J."/>
        </authorList>
    </citation>
    <scope>NUCLEOTIDE SEQUENCE [LARGE SCALE GENOMIC DNA]</scope>
    <source>
        <strain evidence="2">CGMCC 4.7682</strain>
    </source>
</reference>
<gene>
    <name evidence="1" type="ORF">ACFORO_41440</name>
</gene>
<sequence length="45" mass="4763">MSEGAQLSKHAIGTCVGTLQPVWYLLLGREVVDKTAIDQSPAHAA</sequence>